<dbReference type="Pfam" id="PF12710">
    <property type="entry name" value="HAD"/>
    <property type="match status" value="1"/>
</dbReference>
<organism evidence="1">
    <name type="scientific">marine sediment metagenome</name>
    <dbReference type="NCBI Taxonomy" id="412755"/>
    <lineage>
        <taxon>unclassified sequences</taxon>
        <taxon>metagenomes</taxon>
        <taxon>ecological metagenomes</taxon>
    </lineage>
</organism>
<evidence type="ECO:0000313" key="1">
    <source>
        <dbReference type="EMBL" id="GAG19615.1"/>
    </source>
</evidence>
<comment type="caution">
    <text evidence="1">The sequence shown here is derived from an EMBL/GenBank/DDBJ whole genome shotgun (WGS) entry which is preliminary data.</text>
</comment>
<feature type="non-terminal residue" evidence="1">
    <location>
        <position position="154"/>
    </location>
</feature>
<evidence type="ECO:0008006" key="2">
    <source>
        <dbReference type="Google" id="ProtNLM"/>
    </source>
</evidence>
<dbReference type="InterPro" id="IPR023214">
    <property type="entry name" value="HAD_sf"/>
</dbReference>
<name>X0VN06_9ZZZZ</name>
<dbReference type="AlphaFoldDB" id="X0VN06"/>
<accession>X0VN06</accession>
<gene>
    <name evidence="1" type="ORF">S01H1_56578</name>
</gene>
<protein>
    <recommendedName>
        <fullName evidence="2">HAD-IB family hydrolase</fullName>
    </recommendedName>
</protein>
<dbReference type="InterPro" id="IPR036412">
    <property type="entry name" value="HAD-like_sf"/>
</dbReference>
<reference evidence="1" key="1">
    <citation type="journal article" date="2014" name="Front. Microbiol.">
        <title>High frequency of phylogenetically diverse reductive dehalogenase-homologous genes in deep subseafloor sedimentary metagenomes.</title>
        <authorList>
            <person name="Kawai M."/>
            <person name="Futagami T."/>
            <person name="Toyoda A."/>
            <person name="Takaki Y."/>
            <person name="Nishi S."/>
            <person name="Hori S."/>
            <person name="Arai W."/>
            <person name="Tsubouchi T."/>
            <person name="Morono Y."/>
            <person name="Uchiyama I."/>
            <person name="Ito T."/>
            <person name="Fujiyama A."/>
            <person name="Inagaki F."/>
            <person name="Takami H."/>
        </authorList>
    </citation>
    <scope>NUCLEOTIDE SEQUENCE</scope>
    <source>
        <strain evidence="1">Expedition CK06-06</strain>
    </source>
</reference>
<dbReference type="Gene3D" id="1.20.1440.100">
    <property type="entry name" value="SG protein - dephosphorylation function"/>
    <property type="match status" value="1"/>
</dbReference>
<dbReference type="Gene3D" id="3.40.50.1000">
    <property type="entry name" value="HAD superfamily/HAD-like"/>
    <property type="match status" value="1"/>
</dbReference>
<proteinExistence type="predicted"/>
<sequence>MELIAVFDFDRTLIKKDSMILFFFRYFDLSIKNVPNFCRLSFEILKYFLKIYSQKQFKEKYINLVIDSSGFKDIEALFDDFSKYLLGLVFITAKKKIIEFEKKGYRTILLSASLDLYLEKISTGLGFSELICTRTAHGDNRIVISGLNCYGKNK</sequence>
<dbReference type="EMBL" id="BARS01036849">
    <property type="protein sequence ID" value="GAG19615.1"/>
    <property type="molecule type" value="Genomic_DNA"/>
</dbReference>
<dbReference type="SUPFAM" id="SSF56784">
    <property type="entry name" value="HAD-like"/>
    <property type="match status" value="1"/>
</dbReference>
<dbReference type="NCBIfam" id="TIGR01488">
    <property type="entry name" value="HAD-SF-IB"/>
    <property type="match status" value="1"/>
</dbReference>